<proteinExistence type="predicted"/>
<reference evidence="1 2" key="1">
    <citation type="journal article" date="2022" name="bioRxiv">
        <title>Genomics of Preaxostyla Flagellates Illuminates Evolutionary Transitions and the Path Towards Mitochondrial Loss.</title>
        <authorList>
            <person name="Novak L.V.F."/>
            <person name="Treitli S.C."/>
            <person name="Pyrih J."/>
            <person name="Halakuc P."/>
            <person name="Pipaliya S.V."/>
            <person name="Vacek V."/>
            <person name="Brzon O."/>
            <person name="Soukal P."/>
            <person name="Eme L."/>
            <person name="Dacks J.B."/>
            <person name="Karnkowska A."/>
            <person name="Elias M."/>
            <person name="Hampl V."/>
        </authorList>
    </citation>
    <scope>NUCLEOTIDE SEQUENCE [LARGE SCALE GENOMIC DNA]</scope>
    <source>
        <strain evidence="1">NAU3</strain>
        <tissue evidence="1">Gut</tissue>
    </source>
</reference>
<evidence type="ECO:0008006" key="3">
    <source>
        <dbReference type="Google" id="ProtNLM"/>
    </source>
</evidence>
<organism evidence="1 2">
    <name type="scientific">Blattamonas nauphoetae</name>
    <dbReference type="NCBI Taxonomy" id="2049346"/>
    <lineage>
        <taxon>Eukaryota</taxon>
        <taxon>Metamonada</taxon>
        <taxon>Preaxostyla</taxon>
        <taxon>Oxymonadida</taxon>
        <taxon>Blattamonas</taxon>
    </lineage>
</organism>
<dbReference type="EMBL" id="JARBJD010000446">
    <property type="protein sequence ID" value="KAK2941972.1"/>
    <property type="molecule type" value="Genomic_DNA"/>
</dbReference>
<name>A0ABQ9WR49_9EUKA</name>
<evidence type="ECO:0000313" key="2">
    <source>
        <dbReference type="Proteomes" id="UP001281761"/>
    </source>
</evidence>
<comment type="caution">
    <text evidence="1">The sequence shown here is derived from an EMBL/GenBank/DDBJ whole genome shotgun (WGS) entry which is preliminary data.</text>
</comment>
<protein>
    <recommendedName>
        <fullName evidence="3">SPRY domain-containing protein</fullName>
    </recommendedName>
</protein>
<dbReference type="Proteomes" id="UP001281761">
    <property type="component" value="Unassembled WGS sequence"/>
</dbReference>
<accession>A0ABQ9WR49</accession>
<gene>
    <name evidence="1" type="ORF">BLNAU_23125</name>
</gene>
<sequence>MSGSRLLTRDWETSLVVKKSVSLIVTSPDSLALSIPNGSLSYHHPEMEYHPEISDCFADVNEGDCVRMEVAMDSIPRTVQFFLNGERGKSFVSGLPSSVGIGFSVSGPGSSFRIDRITQLLCPTEIDEDMEKIKWDIEPTPWPYY</sequence>
<keyword evidence="2" id="KW-1185">Reference proteome</keyword>
<evidence type="ECO:0000313" key="1">
    <source>
        <dbReference type="EMBL" id="KAK2941972.1"/>
    </source>
</evidence>